<feature type="domain" description="DNA circulation N-terminal" evidence="1">
    <location>
        <begin position="40"/>
        <end position="126"/>
    </location>
</feature>
<accession>A0ABQ6VUX4</accession>
<dbReference type="Pfam" id="PF07157">
    <property type="entry name" value="DNA_circ_N"/>
    <property type="match status" value="1"/>
</dbReference>
<dbReference type="EMBL" id="QYAZ01000001">
    <property type="protein sequence ID" value="KAB8124007.1"/>
    <property type="molecule type" value="Genomic_DNA"/>
</dbReference>
<gene>
    <name evidence="2" type="ORF">D3W54_07090</name>
</gene>
<evidence type="ECO:0000259" key="1">
    <source>
        <dbReference type="Pfam" id="PF07157"/>
    </source>
</evidence>
<dbReference type="InterPro" id="IPR009826">
    <property type="entry name" value="DNA_circ_N"/>
</dbReference>
<dbReference type="RefSeq" id="WP_153469528.1">
    <property type="nucleotide sequence ID" value="NZ_QYAZ01000001.1"/>
</dbReference>
<protein>
    <recommendedName>
        <fullName evidence="1">DNA circulation N-terminal domain-containing protein</fullName>
    </recommendedName>
</protein>
<reference evidence="2 3" key="1">
    <citation type="submission" date="2018-09" db="EMBL/GenBank/DDBJ databases">
        <title>Genome sequence and characterization of the bcs clusters for the production of nanocellulose from the low pH resistant strain Komagataeibacter medellinensis ID13488.</title>
        <authorList>
            <person name="Hernandez-Arriaga A.M."/>
            <person name="Del Cerro C."/>
            <person name="Urbina L."/>
            <person name="Eceiza A."/>
            <person name="Retegi A."/>
            <person name="Prieto M.A."/>
        </authorList>
    </citation>
    <scope>NUCLEOTIDE SEQUENCE [LARGE SCALE GENOMIC DNA]</scope>
    <source>
        <strain evidence="2 3">ID13488</strain>
    </source>
</reference>
<sequence>MSLFDIGSSLGSGFSASPLGGLSDIGALGDLATSLIGATLAEASFRGVTFSMPVSEEESGRRVVQMWFPGVDAFALQDTGAFDGPMRIRGMIAGDDYMLRTLRLRQASMQAGPGTLVHPWWGELKVRVLQPLKISLDENQLGICSFEMVVVREPVTATTLDTLTALLVQADVLVDGVTLLMRDLLAPIVLPLSIATALNNSVSQIAGIWSSLTASAPEPLSAAAAAPIARLAAGLPEPLSNTGTTYADSVTDALAGVPVAIADAVAASTPAIAPSGASTVATADADSTAVDPRTATTLLLSAAAAIGTAGATLASGPGAAGALAIAVCARAVTLSQALATAAAISYTSQSDALAMRDTLVQAMDGLGADIVVAASGANVPTAGAGSVLPAAFSPGAAASLAAASGLALSGVSLPGSLLTLMAAATGARAAIVADISSRLGRLPAVVTVTVPRALSAWALAYALAGDTVENVVPMLTDLVDRNLIANPAMIAAGSVEVLEQAS</sequence>
<evidence type="ECO:0000313" key="2">
    <source>
        <dbReference type="EMBL" id="KAB8124007.1"/>
    </source>
</evidence>
<dbReference type="Proteomes" id="UP000427842">
    <property type="component" value="Unassembled WGS sequence"/>
</dbReference>
<organism evidence="2 3">
    <name type="scientific">Komagataeibacter medellinensis</name>
    <dbReference type="NCBI Taxonomy" id="1177712"/>
    <lineage>
        <taxon>Bacteria</taxon>
        <taxon>Pseudomonadati</taxon>
        <taxon>Pseudomonadota</taxon>
        <taxon>Alphaproteobacteria</taxon>
        <taxon>Acetobacterales</taxon>
        <taxon>Acetobacteraceae</taxon>
        <taxon>Komagataeibacter</taxon>
    </lineage>
</organism>
<proteinExistence type="predicted"/>
<comment type="caution">
    <text evidence="2">The sequence shown here is derived from an EMBL/GenBank/DDBJ whole genome shotgun (WGS) entry which is preliminary data.</text>
</comment>
<keyword evidence="3" id="KW-1185">Reference proteome</keyword>
<evidence type="ECO:0000313" key="3">
    <source>
        <dbReference type="Proteomes" id="UP000427842"/>
    </source>
</evidence>
<name>A0ABQ6VUX4_9PROT</name>